<dbReference type="Proteomes" id="UP000694564">
    <property type="component" value="Chromosome 14"/>
</dbReference>
<name>A0A8D2DAC1_SCIVU</name>
<dbReference type="AlphaFoldDB" id="A0A8D2DAC1"/>
<organism evidence="1 2">
    <name type="scientific">Sciurus vulgaris</name>
    <name type="common">Eurasian red squirrel</name>
    <dbReference type="NCBI Taxonomy" id="55149"/>
    <lineage>
        <taxon>Eukaryota</taxon>
        <taxon>Metazoa</taxon>
        <taxon>Chordata</taxon>
        <taxon>Craniata</taxon>
        <taxon>Vertebrata</taxon>
        <taxon>Euteleostomi</taxon>
        <taxon>Mammalia</taxon>
        <taxon>Eutheria</taxon>
        <taxon>Euarchontoglires</taxon>
        <taxon>Glires</taxon>
        <taxon>Rodentia</taxon>
        <taxon>Sciuromorpha</taxon>
        <taxon>Sciuridae</taxon>
        <taxon>Sciurinae</taxon>
        <taxon>Sciurini</taxon>
        <taxon>Sciurus</taxon>
    </lineage>
</organism>
<reference evidence="1" key="2">
    <citation type="submission" date="2025-09" db="UniProtKB">
        <authorList>
            <consortium name="Ensembl"/>
        </authorList>
    </citation>
    <scope>IDENTIFICATION</scope>
</reference>
<evidence type="ECO:0000313" key="1">
    <source>
        <dbReference type="Ensembl" id="ENSSVLP00005021137.1"/>
    </source>
</evidence>
<sequence>MRAQGWVCGEGWSWGRGIAVGGVCEFESFFLFFFFCGAGDRTQGPCLKNTKKPSQARWYTPVIPETLEAEAGGLQVQTQPQQLREALSNSVRPYCLKIKYKKEWGWGQAQWHMPVIPAVWEAEAGGSQVQSQPHTVPLSDIPSLF</sequence>
<keyword evidence="2" id="KW-1185">Reference proteome</keyword>
<evidence type="ECO:0000313" key="2">
    <source>
        <dbReference type="Proteomes" id="UP000694564"/>
    </source>
</evidence>
<protein>
    <submittedName>
        <fullName evidence="1">Uncharacterized protein</fullName>
    </submittedName>
</protein>
<dbReference type="Ensembl" id="ENSSVLT00005023550.1">
    <property type="protein sequence ID" value="ENSSVLP00005021137.1"/>
    <property type="gene ID" value="ENSSVLG00005016868.1"/>
</dbReference>
<reference evidence="1" key="1">
    <citation type="submission" date="2025-08" db="UniProtKB">
        <authorList>
            <consortium name="Ensembl"/>
        </authorList>
    </citation>
    <scope>IDENTIFICATION</scope>
</reference>
<proteinExistence type="predicted"/>
<accession>A0A8D2DAC1</accession>